<dbReference type="PANTHER" id="PTHR12236">
    <property type="entry name" value="STRUCTURAL CONTITUENT OF CUTICLE"/>
    <property type="match status" value="1"/>
</dbReference>
<evidence type="ECO:0000313" key="5">
    <source>
        <dbReference type="EMBL" id="CAH0766242.1"/>
    </source>
</evidence>
<dbReference type="GO" id="GO:0031012">
    <property type="term" value="C:extracellular matrix"/>
    <property type="evidence" value="ECO:0007669"/>
    <property type="project" value="TreeGrafter"/>
</dbReference>
<dbReference type="Proteomes" id="UP001152759">
    <property type="component" value="Chromosome 2"/>
</dbReference>
<feature type="region of interest" description="Disordered" evidence="3">
    <location>
        <begin position="56"/>
        <end position="80"/>
    </location>
</feature>
<dbReference type="GO" id="GO:0005615">
    <property type="term" value="C:extracellular space"/>
    <property type="evidence" value="ECO:0007669"/>
    <property type="project" value="TreeGrafter"/>
</dbReference>
<dbReference type="AlphaFoldDB" id="A0A9P0G4H7"/>
<evidence type="ECO:0000256" key="1">
    <source>
        <dbReference type="ARBA" id="ARBA00022460"/>
    </source>
</evidence>
<dbReference type="PRINTS" id="PR00947">
    <property type="entry name" value="CUTICLE"/>
</dbReference>
<keyword evidence="6" id="KW-1185">Reference proteome</keyword>
<dbReference type="InterPro" id="IPR051217">
    <property type="entry name" value="Insect_Cuticle_Struc_Prot"/>
</dbReference>
<dbReference type="Pfam" id="PF00379">
    <property type="entry name" value="Chitin_bind_4"/>
    <property type="match status" value="1"/>
</dbReference>
<keyword evidence="4" id="KW-0732">Signal</keyword>
<dbReference type="PROSITE" id="PS51155">
    <property type="entry name" value="CHIT_BIND_RR_2"/>
    <property type="match status" value="1"/>
</dbReference>
<evidence type="ECO:0000256" key="4">
    <source>
        <dbReference type="SAM" id="SignalP"/>
    </source>
</evidence>
<reference evidence="5" key="1">
    <citation type="submission" date="2021-12" db="EMBL/GenBank/DDBJ databases">
        <authorList>
            <person name="King R."/>
        </authorList>
    </citation>
    <scope>NUCLEOTIDE SEQUENCE</scope>
</reference>
<gene>
    <name evidence="5" type="ORF">BEMITA_LOCUS4221</name>
</gene>
<protein>
    <submittedName>
        <fullName evidence="5">Uncharacterized protein</fullName>
    </submittedName>
</protein>
<feature type="signal peptide" evidence="4">
    <location>
        <begin position="1"/>
        <end position="17"/>
    </location>
</feature>
<evidence type="ECO:0000256" key="2">
    <source>
        <dbReference type="PROSITE-ProRule" id="PRU00497"/>
    </source>
</evidence>
<proteinExistence type="predicted"/>
<dbReference type="GO" id="GO:0042302">
    <property type="term" value="F:structural constituent of cuticle"/>
    <property type="evidence" value="ECO:0007669"/>
    <property type="project" value="UniProtKB-UniRule"/>
</dbReference>
<feature type="compositionally biased region" description="Basic and acidic residues" evidence="3">
    <location>
        <begin position="56"/>
        <end position="73"/>
    </location>
</feature>
<organism evidence="5 6">
    <name type="scientific">Bemisia tabaci</name>
    <name type="common">Sweetpotato whitefly</name>
    <name type="synonym">Aleurodes tabaci</name>
    <dbReference type="NCBI Taxonomy" id="7038"/>
    <lineage>
        <taxon>Eukaryota</taxon>
        <taxon>Metazoa</taxon>
        <taxon>Ecdysozoa</taxon>
        <taxon>Arthropoda</taxon>
        <taxon>Hexapoda</taxon>
        <taxon>Insecta</taxon>
        <taxon>Pterygota</taxon>
        <taxon>Neoptera</taxon>
        <taxon>Paraneoptera</taxon>
        <taxon>Hemiptera</taxon>
        <taxon>Sternorrhyncha</taxon>
        <taxon>Aleyrodoidea</taxon>
        <taxon>Aleyrodidae</taxon>
        <taxon>Aleyrodinae</taxon>
        <taxon>Bemisia</taxon>
    </lineage>
</organism>
<name>A0A9P0G4H7_BEMTA</name>
<evidence type="ECO:0000256" key="3">
    <source>
        <dbReference type="SAM" id="MobiDB-lite"/>
    </source>
</evidence>
<sequence length="130" mass="14046">MSLQIAVLLALFGVALSSPIAQYGHGYVAPVAAYHGHEEHYPDAHPAYKFHYNVHDPHTGDVKSQEESRDGDVVHGSYSLVEPDGGKRTVEYTASHAHGFNAVVHKEPGHHAVPAYHAPAPAYHAPAYHG</sequence>
<keyword evidence="1 2" id="KW-0193">Cuticle</keyword>
<evidence type="ECO:0000313" key="6">
    <source>
        <dbReference type="Proteomes" id="UP001152759"/>
    </source>
</evidence>
<dbReference type="EMBL" id="OU963863">
    <property type="protein sequence ID" value="CAH0766242.1"/>
    <property type="molecule type" value="Genomic_DNA"/>
</dbReference>
<dbReference type="InterPro" id="IPR000618">
    <property type="entry name" value="Insect_cuticle"/>
</dbReference>
<feature type="chain" id="PRO_5040415997" evidence="4">
    <location>
        <begin position="18"/>
        <end position="130"/>
    </location>
</feature>
<dbReference type="PANTHER" id="PTHR12236:SF86">
    <property type="entry name" value="CCP84AC-RELATED"/>
    <property type="match status" value="1"/>
</dbReference>
<accession>A0A9P0G4H7</accession>